<dbReference type="Proteomes" id="UP001623559">
    <property type="component" value="Unassembled WGS sequence"/>
</dbReference>
<accession>A0ABW8SW61</accession>
<comment type="caution">
    <text evidence="2">The sequence shown here is derived from an EMBL/GenBank/DDBJ whole genome shotgun (WGS) entry which is preliminary data.</text>
</comment>
<dbReference type="Pfam" id="PF13452">
    <property type="entry name" value="FAS1_DH_region"/>
    <property type="match status" value="1"/>
</dbReference>
<evidence type="ECO:0000313" key="3">
    <source>
        <dbReference type="Proteomes" id="UP001623559"/>
    </source>
</evidence>
<dbReference type="InterPro" id="IPR052741">
    <property type="entry name" value="Mitochondrial_HTD2"/>
</dbReference>
<dbReference type="SUPFAM" id="SSF54637">
    <property type="entry name" value="Thioesterase/thiol ester dehydrase-isomerase"/>
    <property type="match status" value="2"/>
</dbReference>
<evidence type="ECO:0000313" key="2">
    <source>
        <dbReference type="EMBL" id="MFL0206351.1"/>
    </source>
</evidence>
<evidence type="ECO:0000259" key="1">
    <source>
        <dbReference type="Pfam" id="PF13452"/>
    </source>
</evidence>
<reference evidence="2 3" key="1">
    <citation type="submission" date="2024-07" db="EMBL/GenBank/DDBJ databases">
        <authorList>
            <person name="Pitt A."/>
            <person name="Hahn M.W."/>
        </authorList>
    </citation>
    <scope>NUCLEOTIDE SEQUENCE [LARGE SCALE GENOMIC DNA]</scope>
    <source>
        <strain evidence="2 3">2-AUSEE-184A6</strain>
    </source>
</reference>
<dbReference type="RefSeq" id="WP_406777928.1">
    <property type="nucleotide sequence ID" value="NZ_JBEWZG010000002.1"/>
</dbReference>
<dbReference type="InterPro" id="IPR029069">
    <property type="entry name" value="HotDog_dom_sf"/>
</dbReference>
<proteinExistence type="predicted"/>
<dbReference type="EMBL" id="JBEWZG010000002">
    <property type="protein sequence ID" value="MFL0206351.1"/>
    <property type="molecule type" value="Genomic_DNA"/>
</dbReference>
<feature type="domain" description="FAS1-like dehydratase" evidence="1">
    <location>
        <begin position="70"/>
        <end position="130"/>
    </location>
</feature>
<dbReference type="PANTHER" id="PTHR28152">
    <property type="entry name" value="HYDROXYACYL-THIOESTER DEHYDRATASE TYPE 2, MITOCHONDRIAL"/>
    <property type="match status" value="1"/>
</dbReference>
<gene>
    <name evidence="2" type="ORF">V7S74_06310</name>
</gene>
<sequence>MEHNERIISEEVCSLSAVRKVASMLDLAPSDFKKGDLLPRGWHFFLLSGNVPRSEIRSDGFPGFGVPIPNLGLPRLVLGGRTVEFLGDIRIGETLERTSFVASIAEKESQAGRMAFVKIQHELRNQQSELLLNEVQTFILLEASQGKPVLPTGTPISQKAQAKKSLTPDELQLFQYSALGFNSHKIHLDRTYTQAVEGYPNLLVNGGLASLYVTEFLRTQCGLQLVGFQAKHSAPLFCDDELTLLANPVDAQNWEVKICNAHHALAVSIEARVNG</sequence>
<dbReference type="Gene3D" id="3.10.129.10">
    <property type="entry name" value="Hotdog Thioesterase"/>
    <property type="match status" value="2"/>
</dbReference>
<name>A0ABW8SW61_9BACT</name>
<protein>
    <submittedName>
        <fullName evidence="2">MaoC family dehydratase N-terminal domain-containing protein</fullName>
    </submittedName>
</protein>
<dbReference type="InterPro" id="IPR039569">
    <property type="entry name" value="FAS1-like_DH_region"/>
</dbReference>
<organism evidence="2 3">
    <name type="scientific">Aquirufa novilacunae</name>
    <dbReference type="NCBI Taxonomy" id="3139305"/>
    <lineage>
        <taxon>Bacteria</taxon>
        <taxon>Pseudomonadati</taxon>
        <taxon>Bacteroidota</taxon>
        <taxon>Cytophagia</taxon>
        <taxon>Cytophagales</taxon>
        <taxon>Flectobacillaceae</taxon>
        <taxon>Aquirufa</taxon>
    </lineage>
</organism>
<dbReference type="PANTHER" id="PTHR28152:SF1">
    <property type="entry name" value="HYDROXYACYL-THIOESTER DEHYDRATASE TYPE 2, MITOCHONDRIAL"/>
    <property type="match status" value="1"/>
</dbReference>